<keyword evidence="3" id="KW-1185">Reference proteome</keyword>
<feature type="domain" description="Reverse transcriptase/retrotransposon-derived protein RNase H-like" evidence="1">
    <location>
        <begin position="55"/>
        <end position="154"/>
    </location>
</feature>
<reference evidence="2 3" key="1">
    <citation type="submission" date="2023-09" db="EMBL/GenBank/DDBJ databases">
        <title>Nesidiocoris tenuis whole genome shotgun sequence.</title>
        <authorList>
            <person name="Shibata T."/>
            <person name="Shimoda M."/>
            <person name="Kobayashi T."/>
            <person name="Uehara T."/>
        </authorList>
    </citation>
    <scope>NUCLEOTIDE SEQUENCE [LARGE SCALE GENOMIC DNA]</scope>
    <source>
        <strain evidence="2 3">Japan</strain>
    </source>
</reference>
<dbReference type="Proteomes" id="UP001307889">
    <property type="component" value="Chromosome 2"/>
</dbReference>
<evidence type="ECO:0000259" key="1">
    <source>
        <dbReference type="Pfam" id="PF17919"/>
    </source>
</evidence>
<dbReference type="Pfam" id="PF17919">
    <property type="entry name" value="RT_RNaseH_2"/>
    <property type="match status" value="1"/>
</dbReference>
<accession>A0ABN7ACJ0</accession>
<gene>
    <name evidence="2" type="ORF">NTJ_02563</name>
</gene>
<dbReference type="InterPro" id="IPR043502">
    <property type="entry name" value="DNA/RNA_pol_sf"/>
</dbReference>
<dbReference type="InterPro" id="IPR041577">
    <property type="entry name" value="RT_RNaseH_2"/>
</dbReference>
<dbReference type="InterPro" id="IPR043128">
    <property type="entry name" value="Rev_trsase/Diguanyl_cyclase"/>
</dbReference>
<evidence type="ECO:0000313" key="2">
    <source>
        <dbReference type="EMBL" id="BES89763.1"/>
    </source>
</evidence>
<dbReference type="Gene3D" id="3.30.70.270">
    <property type="match status" value="1"/>
</dbReference>
<dbReference type="SUPFAM" id="SSF56672">
    <property type="entry name" value="DNA/RNA polymerases"/>
    <property type="match status" value="1"/>
</dbReference>
<dbReference type="PANTHER" id="PTHR37984:SF9">
    <property type="entry name" value="INTEGRASE CATALYTIC DOMAIN-CONTAINING PROTEIN"/>
    <property type="match status" value="1"/>
</dbReference>
<dbReference type="Gene3D" id="3.10.20.370">
    <property type="match status" value="1"/>
</dbReference>
<evidence type="ECO:0000313" key="3">
    <source>
        <dbReference type="Proteomes" id="UP001307889"/>
    </source>
</evidence>
<dbReference type="CDD" id="cd09274">
    <property type="entry name" value="RNase_HI_RT_Ty3"/>
    <property type="match status" value="1"/>
</dbReference>
<protein>
    <recommendedName>
        <fullName evidence="1">Reverse transcriptase/retrotransposon-derived protein RNase H-like domain-containing protein</fullName>
    </recommendedName>
</protein>
<organism evidence="2 3">
    <name type="scientific">Nesidiocoris tenuis</name>
    <dbReference type="NCBI Taxonomy" id="355587"/>
    <lineage>
        <taxon>Eukaryota</taxon>
        <taxon>Metazoa</taxon>
        <taxon>Ecdysozoa</taxon>
        <taxon>Arthropoda</taxon>
        <taxon>Hexapoda</taxon>
        <taxon>Insecta</taxon>
        <taxon>Pterygota</taxon>
        <taxon>Neoptera</taxon>
        <taxon>Paraneoptera</taxon>
        <taxon>Hemiptera</taxon>
        <taxon>Heteroptera</taxon>
        <taxon>Panheteroptera</taxon>
        <taxon>Cimicomorpha</taxon>
        <taxon>Miridae</taxon>
        <taxon>Dicyphina</taxon>
        <taxon>Nesidiocoris</taxon>
    </lineage>
</organism>
<name>A0ABN7ACJ0_9HEMI</name>
<proteinExistence type="predicted"/>
<sequence length="217" mass="24767">MDKVLAIRNMEPPKDIKGIQRFIGMVNFVGKYIPNRSAILKPITELLSSKNEFVWGHSQESAFNQIKELLSTAPNLELYNVAVPTRISSDASMFGLGGVLLQQQTYPRWLPVAYISRTLNDAEQNYSNIEQEALAVTWCCDKFKEFILGKTINIVTDHKPLLKIFTNKNLDDLTPRLQRLRLRMMRHSYTVTYTPGKHMAPADCLSRSPLLSTESYD</sequence>
<dbReference type="PANTHER" id="PTHR37984">
    <property type="entry name" value="PROTEIN CBG26694"/>
    <property type="match status" value="1"/>
</dbReference>
<dbReference type="InterPro" id="IPR050951">
    <property type="entry name" value="Retrovirus_Pol_polyprotein"/>
</dbReference>
<dbReference type="EMBL" id="AP028910">
    <property type="protein sequence ID" value="BES89763.1"/>
    <property type="molecule type" value="Genomic_DNA"/>
</dbReference>